<dbReference type="InterPro" id="IPR017900">
    <property type="entry name" value="4Fe4S_Fe_S_CS"/>
</dbReference>
<dbReference type="InterPro" id="IPR050340">
    <property type="entry name" value="Cytosolic_Fe-S_CAF"/>
</dbReference>
<dbReference type="Proteomes" id="UP000287872">
    <property type="component" value="Unassembled WGS sequence"/>
</dbReference>
<evidence type="ECO:0000259" key="5">
    <source>
        <dbReference type="PROSITE" id="PS50112"/>
    </source>
</evidence>
<accession>A0A401UKS4</accession>
<dbReference type="Pfam" id="PF02906">
    <property type="entry name" value="Fe_hyd_lg_C"/>
    <property type="match status" value="1"/>
</dbReference>
<dbReference type="InterPro" id="IPR017896">
    <property type="entry name" value="4Fe4S_Fe-S-bd"/>
</dbReference>
<dbReference type="Gene3D" id="3.30.450.20">
    <property type="entry name" value="PAS domain"/>
    <property type="match status" value="1"/>
</dbReference>
<dbReference type="Gene3D" id="3.40.950.10">
    <property type="entry name" value="Fe-only Hydrogenase (Larger Subunit), Chain L, domain 3"/>
    <property type="match status" value="1"/>
</dbReference>
<comment type="caution">
    <text evidence="8">The sequence shown here is derived from an EMBL/GenBank/DDBJ whole genome shotgun (WGS) entry which is preliminary data.</text>
</comment>
<sequence length="572" mass="63933">MSNMNFSKAYCKNCYKCLRSCPVKAIKFENEQATIDEERCIECGHCLTICPQNAREIKSDVGVVKLAINSGKKIIASLAPSFAGYFDVEQGRVVAALKKLGFSIIEETAVGAEIVADLYNNYIVENKRDVYITTACPSANYLVEKYFKEIIPYLIPVVSPMIAHGKLLKEKFGEDSFIVFIGPCLAKKSEFEYFLKDNVINAVLTFDELNSWITEAGIKIHELEEENFNVNPYSKGQGFPMGGGIIEAMGSELKQSSLSVITVSGMEECIEVFNSIKNGDLKDVLIEASACKGSCIGGPVMVKNGENYYTKLRKVKNYIKSRKNYNDPINTEVPTNINFNRKFTEKSIKRAIATEEEIIAIMKKMGKYELIDELNCGVCGYNSCREKAQAVFEGMAETNMCLHYMRTKAESLSNEIVENTASNLILLDGEMNVREMNPAAKAIFKIQSQNIIGKPISLLIDDTDFKNVRESGENIIGKKVAYPQYGVVFIENIVYLQKQDMVLASMINIMTEEKNKKELMKVKENTLNAAQEVIEKQMRVAQEIASLLGETTAETKIILTKLKKIVAGEDVE</sequence>
<proteinExistence type="predicted"/>
<dbReference type="PANTHER" id="PTHR11615">
    <property type="entry name" value="NITRATE, FORMATE, IRON DEHYDROGENASE"/>
    <property type="match status" value="1"/>
</dbReference>
<evidence type="ECO:0000256" key="1">
    <source>
        <dbReference type="ARBA" id="ARBA00022485"/>
    </source>
</evidence>
<evidence type="ECO:0000259" key="6">
    <source>
        <dbReference type="PROSITE" id="PS51379"/>
    </source>
</evidence>
<feature type="domain" description="4Fe-4S ferredoxin-type" evidence="6">
    <location>
        <begin position="31"/>
        <end position="60"/>
    </location>
</feature>
<dbReference type="PROSITE" id="PS51379">
    <property type="entry name" value="4FE4S_FER_2"/>
    <property type="match status" value="2"/>
</dbReference>
<dbReference type="SUPFAM" id="SSF54862">
    <property type="entry name" value="4Fe-4S ferredoxins"/>
    <property type="match status" value="1"/>
</dbReference>
<reference evidence="8 9" key="1">
    <citation type="submission" date="2018-11" db="EMBL/GenBank/DDBJ databases">
        <title>Genome sequencing and assembly of Clostridium tagluense strain A121.</title>
        <authorList>
            <person name="Murakami T."/>
            <person name="Segawa T."/>
            <person name="Shcherbakova V.A."/>
            <person name="Mori H."/>
            <person name="Yoshimura Y."/>
        </authorList>
    </citation>
    <scope>NUCLEOTIDE SEQUENCE [LARGE SCALE GENOMIC DNA]</scope>
    <source>
        <strain evidence="8 9">A121</strain>
    </source>
</reference>
<dbReference type="InterPro" id="IPR009016">
    <property type="entry name" value="Fe_hydrogenase"/>
</dbReference>
<feature type="domain" description="PAS" evidence="5">
    <location>
        <begin position="409"/>
        <end position="479"/>
    </location>
</feature>
<dbReference type="GO" id="GO:0046872">
    <property type="term" value="F:metal ion binding"/>
    <property type="evidence" value="ECO:0007669"/>
    <property type="project" value="UniProtKB-KW"/>
</dbReference>
<name>A0A401UKS4_9CLOT</name>
<protein>
    <submittedName>
        <fullName evidence="8">Hydrogenase</fullName>
    </submittedName>
</protein>
<dbReference type="InterPro" id="IPR035965">
    <property type="entry name" value="PAS-like_dom_sf"/>
</dbReference>
<dbReference type="OrthoDB" id="9798098at2"/>
<dbReference type="CDD" id="cd00130">
    <property type="entry name" value="PAS"/>
    <property type="match status" value="1"/>
</dbReference>
<dbReference type="PROSITE" id="PS50112">
    <property type="entry name" value="PAS"/>
    <property type="match status" value="1"/>
</dbReference>
<dbReference type="GO" id="GO:0051539">
    <property type="term" value="F:4 iron, 4 sulfur cluster binding"/>
    <property type="evidence" value="ECO:0007669"/>
    <property type="project" value="UniProtKB-KW"/>
</dbReference>
<feature type="domain" description="4Fe-4S ferredoxin-type" evidence="6">
    <location>
        <begin position="2"/>
        <end position="30"/>
    </location>
</feature>
<evidence type="ECO:0000313" key="9">
    <source>
        <dbReference type="Proteomes" id="UP000287872"/>
    </source>
</evidence>
<dbReference type="Gene3D" id="1.10.15.40">
    <property type="entry name" value="Electron transport complex subunit B, putative Fe-S cluster"/>
    <property type="match status" value="1"/>
</dbReference>
<dbReference type="SUPFAM" id="SSF53920">
    <property type="entry name" value="Fe-only hydrogenase"/>
    <property type="match status" value="1"/>
</dbReference>
<dbReference type="EMBL" id="BHYK01000008">
    <property type="protein sequence ID" value="GCD10164.1"/>
    <property type="molecule type" value="Genomic_DNA"/>
</dbReference>
<dbReference type="InterPro" id="IPR000014">
    <property type="entry name" value="PAS"/>
</dbReference>
<dbReference type="AlphaFoldDB" id="A0A401UKS4"/>
<keyword evidence="9" id="KW-1185">Reference proteome</keyword>
<gene>
    <name evidence="8" type="ORF">Ctaglu_17870</name>
</gene>
<evidence type="ECO:0000256" key="2">
    <source>
        <dbReference type="ARBA" id="ARBA00022723"/>
    </source>
</evidence>
<keyword evidence="4" id="KW-0411">Iron-sulfur</keyword>
<dbReference type="PROSITE" id="PS00198">
    <property type="entry name" value="4FE4S_FER_1"/>
    <property type="match status" value="1"/>
</dbReference>
<dbReference type="InterPro" id="IPR004108">
    <property type="entry name" value="Fe_hydrogenase_lsu_C"/>
</dbReference>
<dbReference type="Pfam" id="PF04060">
    <property type="entry name" value="FeS"/>
    <property type="match status" value="1"/>
</dbReference>
<dbReference type="Pfam" id="PF13237">
    <property type="entry name" value="Fer4_10"/>
    <property type="match status" value="1"/>
</dbReference>
<dbReference type="RefSeq" id="WP_125000278.1">
    <property type="nucleotide sequence ID" value="NZ_BHYK01000008.1"/>
</dbReference>
<feature type="domain" description="4Fe-4S" evidence="7">
    <location>
        <begin position="357"/>
        <end position="418"/>
    </location>
</feature>
<organism evidence="8 9">
    <name type="scientific">Clostridium tagluense</name>
    <dbReference type="NCBI Taxonomy" id="360422"/>
    <lineage>
        <taxon>Bacteria</taxon>
        <taxon>Bacillati</taxon>
        <taxon>Bacillota</taxon>
        <taxon>Clostridia</taxon>
        <taxon>Eubacteriales</taxon>
        <taxon>Clostridiaceae</taxon>
        <taxon>Clostridium</taxon>
    </lineage>
</organism>
<evidence type="ECO:0000313" key="8">
    <source>
        <dbReference type="EMBL" id="GCD10164.1"/>
    </source>
</evidence>
<keyword evidence="1" id="KW-0004">4Fe-4S</keyword>
<dbReference type="SUPFAM" id="SSF55785">
    <property type="entry name" value="PYP-like sensor domain (PAS domain)"/>
    <property type="match status" value="1"/>
</dbReference>
<evidence type="ECO:0000256" key="4">
    <source>
        <dbReference type="ARBA" id="ARBA00023014"/>
    </source>
</evidence>
<dbReference type="Gene3D" id="3.30.70.20">
    <property type="match status" value="1"/>
</dbReference>
<evidence type="ECO:0000259" key="7">
    <source>
        <dbReference type="PROSITE" id="PS51656"/>
    </source>
</evidence>
<dbReference type="SMART" id="SM00091">
    <property type="entry name" value="PAS"/>
    <property type="match status" value="1"/>
</dbReference>
<keyword evidence="2" id="KW-0479">Metal-binding</keyword>
<dbReference type="PROSITE" id="PS51656">
    <property type="entry name" value="4FE4S"/>
    <property type="match status" value="1"/>
</dbReference>
<dbReference type="InterPro" id="IPR007202">
    <property type="entry name" value="4Fe-4S_dom"/>
</dbReference>
<evidence type="ECO:0000256" key="3">
    <source>
        <dbReference type="ARBA" id="ARBA00023004"/>
    </source>
</evidence>
<keyword evidence="3" id="KW-0408">Iron</keyword>